<dbReference type="GO" id="GO:0016301">
    <property type="term" value="F:kinase activity"/>
    <property type="evidence" value="ECO:0007669"/>
    <property type="project" value="UniProtKB-KW"/>
</dbReference>
<dbReference type="RefSeq" id="WP_069033222.1">
    <property type="nucleotide sequence ID" value="NZ_MDKC01000007.1"/>
</dbReference>
<evidence type="ECO:0000256" key="1">
    <source>
        <dbReference type="ARBA" id="ARBA00000085"/>
    </source>
</evidence>
<evidence type="ECO:0000256" key="16">
    <source>
        <dbReference type="ARBA" id="ARBA00040841"/>
    </source>
</evidence>
<evidence type="ECO:0000259" key="18">
    <source>
        <dbReference type="PROSITE" id="PS50109"/>
    </source>
</evidence>
<dbReference type="InterPro" id="IPR005467">
    <property type="entry name" value="His_kinase_dom"/>
</dbReference>
<dbReference type="SMART" id="SM00304">
    <property type="entry name" value="HAMP"/>
    <property type="match status" value="1"/>
</dbReference>
<dbReference type="EC" id="2.7.13.3" evidence="3"/>
<dbReference type="PROSITE" id="PS50109">
    <property type="entry name" value="HIS_KIN"/>
    <property type="match status" value="1"/>
</dbReference>
<sequence length="462" mass="52792">MKTLYIRIVLTILGVMICSSLLAFFLSNVYYHYNLKPYNDKKLTKMALDVGTFYEENNDIELSNYLKSISKLGYQILLVDQQGNQSFYGGSFREKKLDRKVIDSVLNGKVYHGIAEFPTSLFVTGFFDNTLSNTVGVPIKSTTNHLALFMRPNVQLQFGELRILFSILLLLTIVLSIVFVLVSTRYIVKPIIKLTEATKKIAEGKYNVQLQIKRQDEIGKLANHFSHMSQRLGQIEAMRQEFVSNVSHEIQSPLASIQGFSQSLQTETLTEEQKKHYLSIIEEESKRMSLLSKQLLTLAALDKEESILQKTTFDVAEQIKQVVFTTEWSWRNKELAIDLELPQTYVFGDKNLLHQVWTNLMTNSIKFNHEGGSISIKLSSNEEYVHIEFQDTGIGISEKDLEQIFNRFFIVDKARNRKESSSGLGLAIVKQIIELHNGHIEVSSKVGEGTKFHLTIPNIKEF</sequence>
<evidence type="ECO:0000256" key="8">
    <source>
        <dbReference type="ARBA" id="ARBA00022741"/>
    </source>
</evidence>
<comment type="caution">
    <text evidence="20">The sequence shown here is derived from an EMBL/GenBank/DDBJ whole genome shotgun (WGS) entry which is preliminary data.</text>
</comment>
<keyword evidence="5" id="KW-0597">Phosphoprotein</keyword>
<keyword evidence="12" id="KW-0902">Two-component regulatory system</keyword>
<dbReference type="Gene3D" id="6.10.340.10">
    <property type="match status" value="1"/>
</dbReference>
<evidence type="ECO:0000313" key="21">
    <source>
        <dbReference type="Proteomes" id="UP000094580"/>
    </source>
</evidence>
<dbReference type="Pfam" id="PF00672">
    <property type="entry name" value="HAMP"/>
    <property type="match status" value="1"/>
</dbReference>
<name>A0ABX2ZT62_9BACI</name>
<keyword evidence="7 17" id="KW-0812">Transmembrane</keyword>
<evidence type="ECO:0000313" key="20">
    <source>
        <dbReference type="EMBL" id="ODG92587.1"/>
    </source>
</evidence>
<keyword evidence="10" id="KW-0067">ATP-binding</keyword>
<evidence type="ECO:0000256" key="2">
    <source>
        <dbReference type="ARBA" id="ARBA00004651"/>
    </source>
</evidence>
<dbReference type="CDD" id="cd06225">
    <property type="entry name" value="HAMP"/>
    <property type="match status" value="1"/>
</dbReference>
<keyword evidence="11 17" id="KW-1133">Transmembrane helix</keyword>
<dbReference type="Gene3D" id="1.10.287.130">
    <property type="match status" value="1"/>
</dbReference>
<keyword evidence="14 17" id="KW-0472">Membrane</keyword>
<evidence type="ECO:0000256" key="10">
    <source>
        <dbReference type="ARBA" id="ARBA00022840"/>
    </source>
</evidence>
<organism evidence="20 21">
    <name type="scientific">Gottfriedia luciferensis</name>
    <dbReference type="NCBI Taxonomy" id="178774"/>
    <lineage>
        <taxon>Bacteria</taxon>
        <taxon>Bacillati</taxon>
        <taxon>Bacillota</taxon>
        <taxon>Bacilli</taxon>
        <taxon>Bacillales</taxon>
        <taxon>Bacillaceae</taxon>
        <taxon>Gottfriedia</taxon>
    </lineage>
</organism>
<feature type="domain" description="HAMP" evidence="19">
    <location>
        <begin position="185"/>
        <end position="237"/>
    </location>
</feature>
<dbReference type="PROSITE" id="PS50885">
    <property type="entry name" value="HAMP"/>
    <property type="match status" value="1"/>
</dbReference>
<dbReference type="Proteomes" id="UP000094580">
    <property type="component" value="Unassembled WGS sequence"/>
</dbReference>
<dbReference type="InterPro" id="IPR036097">
    <property type="entry name" value="HisK_dim/P_sf"/>
</dbReference>
<dbReference type="SUPFAM" id="SSF158472">
    <property type="entry name" value="HAMP domain-like"/>
    <property type="match status" value="1"/>
</dbReference>
<dbReference type="SUPFAM" id="SSF47384">
    <property type="entry name" value="Homodimeric domain of signal transducing histidine kinase"/>
    <property type="match status" value="1"/>
</dbReference>
<dbReference type="InterPro" id="IPR004358">
    <property type="entry name" value="Sig_transdc_His_kin-like_C"/>
</dbReference>
<feature type="transmembrane region" description="Helical" evidence="17">
    <location>
        <begin position="6"/>
        <end position="31"/>
    </location>
</feature>
<keyword evidence="9 20" id="KW-0418">Kinase</keyword>
<accession>A0ABX2ZT62</accession>
<dbReference type="SMART" id="SM00388">
    <property type="entry name" value="HisKA"/>
    <property type="match status" value="1"/>
</dbReference>
<dbReference type="Pfam" id="PF00512">
    <property type="entry name" value="HisKA"/>
    <property type="match status" value="1"/>
</dbReference>
<comment type="function">
    <text evidence="15">Member of the two-component regulatory system HssS/HssR involved in intracellular heme homeostasis and tempering of staphylococcal virulence. HssS functions as a heme sensor histidine kinase which is autophosphorylated at a histidine residue and transfers its phosphate group to an aspartate residue of HssR. HssR/HssS activates the expression of hrtAB, an efflux pump, in response to extracellular heme, hemin, hemoglobin or blood.</text>
</comment>
<dbReference type="InterPro" id="IPR050398">
    <property type="entry name" value="HssS/ArlS-like"/>
</dbReference>
<keyword evidence="13" id="KW-0843">Virulence</keyword>
<reference evidence="20 21" key="1">
    <citation type="submission" date="2016-07" db="EMBL/GenBank/DDBJ databases">
        <authorList>
            <person name="Townsley L."/>
            <person name="Shank E.A."/>
        </authorList>
    </citation>
    <scope>NUCLEOTIDE SEQUENCE [LARGE SCALE GENOMIC DNA]</scope>
    <source>
        <strain evidence="20 21">CH01</strain>
    </source>
</reference>
<dbReference type="SUPFAM" id="SSF55874">
    <property type="entry name" value="ATPase domain of HSP90 chaperone/DNA topoisomerase II/histidine kinase"/>
    <property type="match status" value="1"/>
</dbReference>
<evidence type="ECO:0000256" key="17">
    <source>
        <dbReference type="SAM" id="Phobius"/>
    </source>
</evidence>
<evidence type="ECO:0000256" key="7">
    <source>
        <dbReference type="ARBA" id="ARBA00022692"/>
    </source>
</evidence>
<keyword evidence="4" id="KW-1003">Cell membrane</keyword>
<dbReference type="SMART" id="SM00387">
    <property type="entry name" value="HATPase_c"/>
    <property type="match status" value="1"/>
</dbReference>
<evidence type="ECO:0000256" key="13">
    <source>
        <dbReference type="ARBA" id="ARBA00023026"/>
    </source>
</evidence>
<feature type="domain" description="Histidine kinase" evidence="18">
    <location>
        <begin position="245"/>
        <end position="460"/>
    </location>
</feature>
<dbReference type="PANTHER" id="PTHR45528:SF11">
    <property type="entry name" value="HISTIDINE KINASE"/>
    <property type="match status" value="1"/>
</dbReference>
<dbReference type="Pfam" id="PF02518">
    <property type="entry name" value="HATPase_c"/>
    <property type="match status" value="1"/>
</dbReference>
<gene>
    <name evidence="20" type="ORF">BED47_19295</name>
</gene>
<evidence type="ECO:0000256" key="5">
    <source>
        <dbReference type="ARBA" id="ARBA00022553"/>
    </source>
</evidence>
<evidence type="ECO:0000256" key="15">
    <source>
        <dbReference type="ARBA" id="ARBA00037219"/>
    </source>
</evidence>
<dbReference type="InterPro" id="IPR003660">
    <property type="entry name" value="HAMP_dom"/>
</dbReference>
<comment type="subcellular location">
    <subcellularLocation>
        <location evidence="2">Cell membrane</location>
        <topology evidence="2">Multi-pass membrane protein</topology>
    </subcellularLocation>
</comment>
<evidence type="ECO:0000256" key="12">
    <source>
        <dbReference type="ARBA" id="ARBA00023012"/>
    </source>
</evidence>
<proteinExistence type="predicted"/>
<feature type="transmembrane region" description="Helical" evidence="17">
    <location>
        <begin position="161"/>
        <end position="182"/>
    </location>
</feature>
<dbReference type="InterPro" id="IPR003594">
    <property type="entry name" value="HATPase_dom"/>
</dbReference>
<keyword evidence="8" id="KW-0547">Nucleotide-binding</keyword>
<evidence type="ECO:0000256" key="9">
    <source>
        <dbReference type="ARBA" id="ARBA00022777"/>
    </source>
</evidence>
<keyword evidence="21" id="KW-1185">Reference proteome</keyword>
<evidence type="ECO:0000256" key="3">
    <source>
        <dbReference type="ARBA" id="ARBA00012438"/>
    </source>
</evidence>
<evidence type="ECO:0000256" key="6">
    <source>
        <dbReference type="ARBA" id="ARBA00022679"/>
    </source>
</evidence>
<dbReference type="EMBL" id="MDKC01000007">
    <property type="protein sequence ID" value="ODG92587.1"/>
    <property type="molecule type" value="Genomic_DNA"/>
</dbReference>
<evidence type="ECO:0000256" key="11">
    <source>
        <dbReference type="ARBA" id="ARBA00022989"/>
    </source>
</evidence>
<evidence type="ECO:0000256" key="14">
    <source>
        <dbReference type="ARBA" id="ARBA00023136"/>
    </source>
</evidence>
<protein>
    <recommendedName>
        <fullName evidence="16">Heme sensor protein HssS</fullName>
        <ecNumber evidence="3">2.7.13.3</ecNumber>
    </recommendedName>
</protein>
<keyword evidence="6" id="KW-0808">Transferase</keyword>
<dbReference type="InterPro" id="IPR036890">
    <property type="entry name" value="HATPase_C_sf"/>
</dbReference>
<comment type="catalytic activity">
    <reaction evidence="1">
        <text>ATP + protein L-histidine = ADP + protein N-phospho-L-histidine.</text>
        <dbReference type="EC" id="2.7.13.3"/>
    </reaction>
</comment>
<dbReference type="InterPro" id="IPR003661">
    <property type="entry name" value="HisK_dim/P_dom"/>
</dbReference>
<dbReference type="PRINTS" id="PR00344">
    <property type="entry name" value="BCTRLSENSOR"/>
</dbReference>
<dbReference type="PANTHER" id="PTHR45528">
    <property type="entry name" value="SENSOR HISTIDINE KINASE CPXA"/>
    <property type="match status" value="1"/>
</dbReference>
<dbReference type="Gene3D" id="3.30.565.10">
    <property type="entry name" value="Histidine kinase-like ATPase, C-terminal domain"/>
    <property type="match status" value="1"/>
</dbReference>
<dbReference type="CDD" id="cd00082">
    <property type="entry name" value="HisKA"/>
    <property type="match status" value="1"/>
</dbReference>
<evidence type="ECO:0000259" key="19">
    <source>
        <dbReference type="PROSITE" id="PS50885"/>
    </source>
</evidence>
<evidence type="ECO:0000256" key="4">
    <source>
        <dbReference type="ARBA" id="ARBA00022475"/>
    </source>
</evidence>